<protein>
    <submittedName>
        <fullName evidence="2">Uncharacterized protein</fullName>
    </submittedName>
</protein>
<organism evidence="2 3">
    <name type="scientific">Pseudomonas syringae</name>
    <dbReference type="NCBI Taxonomy" id="317"/>
    <lineage>
        <taxon>Bacteria</taxon>
        <taxon>Pseudomonadati</taxon>
        <taxon>Pseudomonadota</taxon>
        <taxon>Gammaproteobacteria</taxon>
        <taxon>Pseudomonadales</taxon>
        <taxon>Pseudomonadaceae</taxon>
        <taxon>Pseudomonas</taxon>
    </lineage>
</organism>
<name>A0A9Q4A0M3_PSESX</name>
<comment type="caution">
    <text evidence="2">The sequence shown here is derived from an EMBL/GenBank/DDBJ whole genome shotgun (WGS) entry which is preliminary data.</text>
</comment>
<feature type="region of interest" description="Disordered" evidence="1">
    <location>
        <begin position="49"/>
        <end position="73"/>
    </location>
</feature>
<proteinExistence type="predicted"/>
<evidence type="ECO:0000313" key="2">
    <source>
        <dbReference type="EMBL" id="MCF5627965.1"/>
    </source>
</evidence>
<evidence type="ECO:0000256" key="1">
    <source>
        <dbReference type="SAM" id="MobiDB-lite"/>
    </source>
</evidence>
<sequence>MFAKTLFQTTRFRRSYRPFREQVRSYGLRPESKADLCITLSAVRGQKSGQQTCASQHPFKPSENPIKNLQNLY</sequence>
<accession>A0A9Q4A0M3</accession>
<dbReference type="Proteomes" id="UP000814010">
    <property type="component" value="Unassembled WGS sequence"/>
</dbReference>
<gene>
    <name evidence="2" type="ORF">GIV53_01330</name>
</gene>
<evidence type="ECO:0000313" key="3">
    <source>
        <dbReference type="Proteomes" id="UP000814010"/>
    </source>
</evidence>
<reference evidence="2" key="1">
    <citation type="submission" date="2019-11" db="EMBL/GenBank/DDBJ databases">
        <title>Epiphytic Pseudomonas syringae from cherry orchards.</title>
        <authorList>
            <person name="Hulin M.T."/>
        </authorList>
    </citation>
    <scope>NUCLEOTIDE SEQUENCE</scope>
    <source>
        <strain evidence="2">PA-2-5E</strain>
    </source>
</reference>
<dbReference type="AlphaFoldDB" id="A0A9Q4A0M3"/>
<dbReference type="EMBL" id="WKAE01000007">
    <property type="protein sequence ID" value="MCF5627965.1"/>
    <property type="molecule type" value="Genomic_DNA"/>
</dbReference>